<accession>A0A9D4D3G6</accession>
<dbReference type="InterPro" id="IPR042231">
    <property type="entry name" value="Cho/carn_acyl_trans_2"/>
</dbReference>
<sequence length="58" mass="6655">MSPRTVFCVLQGDQNTFDTYAQTMLHGNGSNRWFDISFNLVVWPNGRVIQLCPVQGFF</sequence>
<dbReference type="Proteomes" id="UP000828390">
    <property type="component" value="Unassembled WGS sequence"/>
</dbReference>
<proteinExistence type="predicted"/>
<name>A0A9D4D3G6_DREPO</name>
<gene>
    <name evidence="1" type="ORF">DPMN_043808</name>
</gene>
<reference evidence="1" key="1">
    <citation type="journal article" date="2019" name="bioRxiv">
        <title>The Genome of the Zebra Mussel, Dreissena polymorpha: A Resource for Invasive Species Research.</title>
        <authorList>
            <person name="McCartney M.A."/>
            <person name="Auch B."/>
            <person name="Kono T."/>
            <person name="Mallez S."/>
            <person name="Zhang Y."/>
            <person name="Obille A."/>
            <person name="Becker A."/>
            <person name="Abrahante J.E."/>
            <person name="Garbe J."/>
            <person name="Badalamenti J.P."/>
            <person name="Herman A."/>
            <person name="Mangelson H."/>
            <person name="Liachko I."/>
            <person name="Sullivan S."/>
            <person name="Sone E.D."/>
            <person name="Koren S."/>
            <person name="Silverstein K.A.T."/>
            <person name="Beckman K.B."/>
            <person name="Gohl D.M."/>
        </authorList>
    </citation>
    <scope>NUCLEOTIDE SEQUENCE</scope>
    <source>
        <strain evidence="1">Duluth1</strain>
        <tissue evidence="1">Whole animal</tissue>
    </source>
</reference>
<evidence type="ECO:0000313" key="1">
    <source>
        <dbReference type="EMBL" id="KAH3737226.1"/>
    </source>
</evidence>
<dbReference type="EMBL" id="JAIWYP010000011">
    <property type="protein sequence ID" value="KAH3737226.1"/>
    <property type="molecule type" value="Genomic_DNA"/>
</dbReference>
<organism evidence="1 2">
    <name type="scientific">Dreissena polymorpha</name>
    <name type="common">Zebra mussel</name>
    <name type="synonym">Mytilus polymorpha</name>
    <dbReference type="NCBI Taxonomy" id="45954"/>
    <lineage>
        <taxon>Eukaryota</taxon>
        <taxon>Metazoa</taxon>
        <taxon>Spiralia</taxon>
        <taxon>Lophotrochozoa</taxon>
        <taxon>Mollusca</taxon>
        <taxon>Bivalvia</taxon>
        <taxon>Autobranchia</taxon>
        <taxon>Heteroconchia</taxon>
        <taxon>Euheterodonta</taxon>
        <taxon>Imparidentia</taxon>
        <taxon>Neoheterodontei</taxon>
        <taxon>Myida</taxon>
        <taxon>Dreissenoidea</taxon>
        <taxon>Dreissenidae</taxon>
        <taxon>Dreissena</taxon>
    </lineage>
</organism>
<keyword evidence="2" id="KW-1185">Reference proteome</keyword>
<dbReference type="Gene3D" id="3.30.559.70">
    <property type="entry name" value="Choline/Carnitine o-acyltransferase, domain 2"/>
    <property type="match status" value="1"/>
</dbReference>
<protein>
    <submittedName>
        <fullName evidence="1">Uncharacterized protein</fullName>
    </submittedName>
</protein>
<evidence type="ECO:0000313" key="2">
    <source>
        <dbReference type="Proteomes" id="UP000828390"/>
    </source>
</evidence>
<dbReference type="SUPFAM" id="SSF52777">
    <property type="entry name" value="CoA-dependent acyltransferases"/>
    <property type="match status" value="1"/>
</dbReference>
<dbReference type="AlphaFoldDB" id="A0A9D4D3G6"/>
<comment type="caution">
    <text evidence="1">The sequence shown here is derived from an EMBL/GenBank/DDBJ whole genome shotgun (WGS) entry which is preliminary data.</text>
</comment>
<reference evidence="1" key="2">
    <citation type="submission" date="2020-11" db="EMBL/GenBank/DDBJ databases">
        <authorList>
            <person name="McCartney M.A."/>
            <person name="Auch B."/>
            <person name="Kono T."/>
            <person name="Mallez S."/>
            <person name="Becker A."/>
            <person name="Gohl D.M."/>
            <person name="Silverstein K.A.T."/>
            <person name="Koren S."/>
            <person name="Bechman K.B."/>
            <person name="Herman A."/>
            <person name="Abrahante J.E."/>
            <person name="Garbe J."/>
        </authorList>
    </citation>
    <scope>NUCLEOTIDE SEQUENCE</scope>
    <source>
        <strain evidence="1">Duluth1</strain>
        <tissue evidence="1">Whole animal</tissue>
    </source>
</reference>